<organism evidence="3 4">
    <name type="scientific">Arthrobacter terricola</name>
    <dbReference type="NCBI Taxonomy" id="2547396"/>
    <lineage>
        <taxon>Bacteria</taxon>
        <taxon>Bacillati</taxon>
        <taxon>Actinomycetota</taxon>
        <taxon>Actinomycetes</taxon>
        <taxon>Micrococcales</taxon>
        <taxon>Micrococcaceae</taxon>
        <taxon>Arthrobacter</taxon>
    </lineage>
</organism>
<feature type="domain" description="D-arabinono-1,4-lactone oxidase C-terminal" evidence="2">
    <location>
        <begin position="69"/>
        <end position="126"/>
    </location>
</feature>
<dbReference type="Pfam" id="PF04030">
    <property type="entry name" value="ALO"/>
    <property type="match status" value="1"/>
</dbReference>
<keyword evidence="1" id="KW-0560">Oxidoreductase</keyword>
<name>A0A4R5K8W3_9MICC</name>
<gene>
    <name evidence="3" type="ORF">E1809_21900</name>
</gene>
<accession>A0A4R5K8W3</accession>
<protein>
    <recommendedName>
        <fullName evidence="2">D-arabinono-1,4-lactone oxidase C-terminal domain-containing protein</fullName>
    </recommendedName>
</protein>
<dbReference type="GO" id="GO:0003885">
    <property type="term" value="F:D-arabinono-1,4-lactone oxidase activity"/>
    <property type="evidence" value="ECO:0007669"/>
    <property type="project" value="InterPro"/>
</dbReference>
<evidence type="ECO:0000259" key="2">
    <source>
        <dbReference type="Pfam" id="PF04030"/>
    </source>
</evidence>
<dbReference type="Proteomes" id="UP000295511">
    <property type="component" value="Unassembled WGS sequence"/>
</dbReference>
<dbReference type="AlphaFoldDB" id="A0A4R5K8W3"/>
<dbReference type="GO" id="GO:0016020">
    <property type="term" value="C:membrane"/>
    <property type="evidence" value="ECO:0007669"/>
    <property type="project" value="InterPro"/>
</dbReference>
<dbReference type="Gene3D" id="1.10.45.10">
    <property type="entry name" value="Vanillyl-alcohol Oxidase, Chain A, domain 4"/>
    <property type="match status" value="1"/>
</dbReference>
<evidence type="ECO:0000313" key="4">
    <source>
        <dbReference type="Proteomes" id="UP000295511"/>
    </source>
</evidence>
<dbReference type="PANTHER" id="PTHR43762:SF1">
    <property type="entry name" value="D-ARABINONO-1,4-LACTONE OXIDASE"/>
    <property type="match status" value="1"/>
</dbReference>
<dbReference type="InterPro" id="IPR016171">
    <property type="entry name" value="Vanillyl_alc_oxidase_C-sub2"/>
</dbReference>
<proteinExistence type="predicted"/>
<comment type="caution">
    <text evidence="3">The sequence shown here is derived from an EMBL/GenBank/DDBJ whole genome shotgun (WGS) entry which is preliminary data.</text>
</comment>
<dbReference type="InterPro" id="IPR007173">
    <property type="entry name" value="ALO_C"/>
</dbReference>
<dbReference type="OrthoDB" id="9800184at2"/>
<sequence length="131" mass="15340">MGRSGVLRSLRQGSRCLRSNATRHGPFPRRIPHGSTDRCAGRILAVTHVRPRLRGDRLLPNEGRREFALFHTIDHVLSEFDARPHWGKQQYFLAPDILRERYPRWDDFVEVRRKLDPTGTFLNAPLRTLFE</sequence>
<evidence type="ECO:0000256" key="1">
    <source>
        <dbReference type="ARBA" id="ARBA00023002"/>
    </source>
</evidence>
<dbReference type="EMBL" id="SMRU01000034">
    <property type="protein sequence ID" value="TDF90995.1"/>
    <property type="molecule type" value="Genomic_DNA"/>
</dbReference>
<reference evidence="3 4" key="1">
    <citation type="submission" date="2019-03" db="EMBL/GenBank/DDBJ databases">
        <title>Whole genome sequence of Arthrobacter sp JH1-1.</title>
        <authorList>
            <person name="Trinh H.N."/>
        </authorList>
    </citation>
    <scope>NUCLEOTIDE SEQUENCE [LARGE SCALE GENOMIC DNA]</scope>
    <source>
        <strain evidence="3 4">JH1-1</strain>
    </source>
</reference>
<dbReference type="PANTHER" id="PTHR43762">
    <property type="entry name" value="L-GULONOLACTONE OXIDASE"/>
    <property type="match status" value="1"/>
</dbReference>
<evidence type="ECO:0000313" key="3">
    <source>
        <dbReference type="EMBL" id="TDF90995.1"/>
    </source>
</evidence>
<keyword evidence="4" id="KW-1185">Reference proteome</keyword>
<dbReference type="InterPro" id="IPR010031">
    <property type="entry name" value="FAD_lactone_oxidase-like"/>
</dbReference>